<dbReference type="Proteomes" id="UP000814172">
    <property type="component" value="Unassembled WGS sequence"/>
</dbReference>
<protein>
    <recommendedName>
        <fullName evidence="4">GtrA family protein</fullName>
    </recommendedName>
</protein>
<keyword evidence="3" id="KW-1185">Reference proteome</keyword>
<accession>A0AAW5A9J7</accession>
<dbReference type="GeneID" id="55543094"/>
<name>A0AAW5A9J7_9PSED</name>
<keyword evidence="1" id="KW-0472">Membrane</keyword>
<proteinExistence type="predicted"/>
<dbReference type="EMBL" id="WKEW01000054">
    <property type="protein sequence ID" value="MCF5058512.1"/>
    <property type="molecule type" value="Genomic_DNA"/>
</dbReference>
<organism evidence="2 3">
    <name type="scientific">Pseudomonas proteolytica</name>
    <dbReference type="NCBI Taxonomy" id="219574"/>
    <lineage>
        <taxon>Bacteria</taxon>
        <taxon>Pseudomonadati</taxon>
        <taxon>Pseudomonadota</taxon>
        <taxon>Gammaproteobacteria</taxon>
        <taxon>Pseudomonadales</taxon>
        <taxon>Pseudomonadaceae</taxon>
        <taxon>Pseudomonas</taxon>
    </lineage>
</organism>
<evidence type="ECO:0008006" key="4">
    <source>
        <dbReference type="Google" id="ProtNLM"/>
    </source>
</evidence>
<gene>
    <name evidence="2" type="ORF">GIW75_16310</name>
</gene>
<feature type="transmembrane region" description="Helical" evidence="1">
    <location>
        <begin position="21"/>
        <end position="37"/>
    </location>
</feature>
<evidence type="ECO:0000256" key="1">
    <source>
        <dbReference type="SAM" id="Phobius"/>
    </source>
</evidence>
<feature type="transmembrane region" description="Helical" evidence="1">
    <location>
        <begin position="43"/>
        <end position="62"/>
    </location>
</feature>
<keyword evidence="1" id="KW-0812">Transmembrane</keyword>
<dbReference type="AlphaFoldDB" id="A0AAW5A9J7"/>
<reference evidence="2 3" key="1">
    <citation type="submission" date="2019-11" db="EMBL/GenBank/DDBJ databases">
        <title>Epiphytic Pseudomonas syringae from cherry orchards.</title>
        <authorList>
            <person name="Hulin M.T."/>
        </authorList>
    </citation>
    <scope>NUCLEOTIDE SEQUENCE [LARGE SCALE GENOMIC DNA]</scope>
    <source>
        <strain evidence="2 3">PA-6-9F</strain>
    </source>
</reference>
<dbReference type="RefSeq" id="WP_139273607.1">
    <property type="nucleotide sequence ID" value="NZ_FNTR01000006.1"/>
</dbReference>
<keyword evidence="1" id="KW-1133">Transmembrane helix</keyword>
<evidence type="ECO:0000313" key="2">
    <source>
        <dbReference type="EMBL" id="MCF5058512.1"/>
    </source>
</evidence>
<sequence length="68" mass="7846">MQHLRTLNLAMERFLSRFTRTQFLCAAVAITALNFVLDYTVAAYSSLYLSMLSGWLFAMGFVRFRSEP</sequence>
<evidence type="ECO:0000313" key="3">
    <source>
        <dbReference type="Proteomes" id="UP000814172"/>
    </source>
</evidence>
<comment type="caution">
    <text evidence="2">The sequence shown here is derived from an EMBL/GenBank/DDBJ whole genome shotgun (WGS) entry which is preliminary data.</text>
</comment>